<reference evidence="2" key="1">
    <citation type="submission" date="2018-02" db="EMBL/GenBank/DDBJ databases">
        <title>Rhizophora mucronata_Transcriptome.</title>
        <authorList>
            <person name="Meera S.P."/>
            <person name="Sreeshan A."/>
            <person name="Augustine A."/>
        </authorList>
    </citation>
    <scope>NUCLEOTIDE SEQUENCE</scope>
    <source>
        <tissue evidence="2">Leaf</tissue>
    </source>
</reference>
<name>A0A2P2Q5N5_RHIMU</name>
<sequence>MLLYHPTGSHLISSPTSTQSIPWWL</sequence>
<evidence type="ECO:0000313" key="2">
    <source>
        <dbReference type="EMBL" id="MBX62266.1"/>
    </source>
</evidence>
<dbReference type="AlphaFoldDB" id="A0A2P2Q5N5"/>
<dbReference type="EMBL" id="GGEC01081782">
    <property type="protein sequence ID" value="MBX62266.1"/>
    <property type="molecule type" value="Transcribed_RNA"/>
</dbReference>
<accession>A0A2P2Q5N5</accession>
<proteinExistence type="predicted"/>
<feature type="compositionally biased region" description="Polar residues" evidence="1">
    <location>
        <begin position="10"/>
        <end position="25"/>
    </location>
</feature>
<organism evidence="2">
    <name type="scientific">Rhizophora mucronata</name>
    <name type="common">Asiatic mangrove</name>
    <dbReference type="NCBI Taxonomy" id="61149"/>
    <lineage>
        <taxon>Eukaryota</taxon>
        <taxon>Viridiplantae</taxon>
        <taxon>Streptophyta</taxon>
        <taxon>Embryophyta</taxon>
        <taxon>Tracheophyta</taxon>
        <taxon>Spermatophyta</taxon>
        <taxon>Magnoliopsida</taxon>
        <taxon>eudicotyledons</taxon>
        <taxon>Gunneridae</taxon>
        <taxon>Pentapetalae</taxon>
        <taxon>rosids</taxon>
        <taxon>fabids</taxon>
        <taxon>Malpighiales</taxon>
        <taxon>Rhizophoraceae</taxon>
        <taxon>Rhizophora</taxon>
    </lineage>
</organism>
<feature type="region of interest" description="Disordered" evidence="1">
    <location>
        <begin position="1"/>
        <end position="25"/>
    </location>
</feature>
<protein>
    <submittedName>
        <fullName evidence="2">Uncharacterized protein</fullName>
    </submittedName>
</protein>
<evidence type="ECO:0000256" key="1">
    <source>
        <dbReference type="SAM" id="MobiDB-lite"/>
    </source>
</evidence>